<dbReference type="SUPFAM" id="SSF47090">
    <property type="entry name" value="PGBD-like"/>
    <property type="match status" value="1"/>
</dbReference>
<dbReference type="InterPro" id="IPR002477">
    <property type="entry name" value="Peptidoglycan-bd-like"/>
</dbReference>
<dbReference type="KEGG" id="ppsr:I6J18_18945"/>
<dbReference type="GO" id="GO:0008233">
    <property type="term" value="F:peptidase activity"/>
    <property type="evidence" value="ECO:0007669"/>
    <property type="project" value="InterPro"/>
</dbReference>
<dbReference type="InterPro" id="IPR009045">
    <property type="entry name" value="Zn_M74/Hedgehog-like"/>
</dbReference>
<dbReference type="InterPro" id="IPR036366">
    <property type="entry name" value="PGBDSf"/>
</dbReference>
<dbReference type="Proteomes" id="UP000595254">
    <property type="component" value="Chromosome"/>
</dbReference>
<sequence length="229" mass="25698">MAVSVDSLIKKAETNMGKNINPVVKQTAIEVIKRAYKEKIYVLISNGFRSFEEQDKLYAQGRTNKSKPIVTNARGGYSAHNYGLAIDFVIVSDDGRRAIWTVTDKWRRVASIAKSLGFEWGGEWSSFKDYPHLQMTKGLTMKELLSGKRPVLTSKVPAASSYPGIVYKVKSPLMSGKNVEKIQKEAGMKKSEVDGKYGKKTETAVKAYQKKNKLKVTGTVEKETWDKMF</sequence>
<dbReference type="PANTHER" id="PTHR34385">
    <property type="entry name" value="D-ALANYL-D-ALANINE CARBOXYPEPTIDASE"/>
    <property type="match status" value="1"/>
</dbReference>
<dbReference type="Gene3D" id="1.10.101.10">
    <property type="entry name" value="PGBD-like superfamily/PGBD"/>
    <property type="match status" value="1"/>
</dbReference>
<accession>A0A974NKV6</accession>
<dbReference type="AlphaFoldDB" id="A0A974NKV6"/>
<dbReference type="InterPro" id="IPR036365">
    <property type="entry name" value="PGBD-like_sf"/>
</dbReference>
<dbReference type="Pfam" id="PF01471">
    <property type="entry name" value="PG_binding_1"/>
    <property type="match status" value="1"/>
</dbReference>
<dbReference type="EMBL" id="CP068053">
    <property type="protein sequence ID" value="QQS99643.1"/>
    <property type="molecule type" value="Genomic_DNA"/>
</dbReference>
<evidence type="ECO:0000259" key="2">
    <source>
        <dbReference type="Pfam" id="PF13539"/>
    </source>
</evidence>
<evidence type="ECO:0000259" key="1">
    <source>
        <dbReference type="Pfam" id="PF01471"/>
    </source>
</evidence>
<proteinExistence type="predicted"/>
<evidence type="ECO:0000313" key="4">
    <source>
        <dbReference type="Proteomes" id="UP000595254"/>
    </source>
</evidence>
<dbReference type="PANTHER" id="PTHR34385:SF1">
    <property type="entry name" value="PEPTIDOGLYCAN L-ALANYL-D-GLUTAMATE ENDOPEPTIDASE CWLK"/>
    <property type="match status" value="1"/>
</dbReference>
<dbReference type="Gene3D" id="3.30.1380.10">
    <property type="match status" value="1"/>
</dbReference>
<name>A0A974NKV6_PERPY</name>
<organism evidence="3 4">
    <name type="scientific">Peribacillus psychrosaccharolyticus</name>
    <name type="common">Bacillus psychrosaccharolyticus</name>
    <dbReference type="NCBI Taxonomy" id="1407"/>
    <lineage>
        <taxon>Bacteria</taxon>
        <taxon>Bacillati</taxon>
        <taxon>Bacillota</taxon>
        <taxon>Bacilli</taxon>
        <taxon>Bacillales</taxon>
        <taxon>Bacillaceae</taxon>
        <taxon>Peribacillus</taxon>
    </lineage>
</organism>
<evidence type="ECO:0000313" key="3">
    <source>
        <dbReference type="EMBL" id="QQS99643.1"/>
    </source>
</evidence>
<dbReference type="InterPro" id="IPR039561">
    <property type="entry name" value="Peptidase_M15C"/>
</dbReference>
<dbReference type="RefSeq" id="WP_040374558.1">
    <property type="nucleotide sequence ID" value="NZ_CP068053.1"/>
</dbReference>
<reference evidence="3 4" key="1">
    <citation type="submission" date="2021-01" db="EMBL/GenBank/DDBJ databases">
        <title>FDA dAtabase for Regulatory Grade micrObial Sequences (FDA-ARGOS): Supporting development and validation of Infectious Disease Dx tests.</title>
        <authorList>
            <person name="Nelson B."/>
            <person name="Plummer A."/>
            <person name="Tallon L."/>
            <person name="Sadzewicz L."/>
            <person name="Zhao X."/>
            <person name="Boylan J."/>
            <person name="Ott S."/>
            <person name="Bowen H."/>
            <person name="Vavikolanu K."/>
            <person name="Mehta A."/>
            <person name="Aluvathingal J."/>
            <person name="Nadendla S."/>
            <person name="Myers T."/>
            <person name="Yan Y."/>
            <person name="Sichtig H."/>
        </authorList>
    </citation>
    <scope>NUCLEOTIDE SEQUENCE [LARGE SCALE GENOMIC DNA]</scope>
    <source>
        <strain evidence="3 4">FDAARGOS_1161</strain>
    </source>
</reference>
<protein>
    <submittedName>
        <fullName evidence="3">M15 family metallopeptidase</fullName>
    </submittedName>
</protein>
<keyword evidence="4" id="KW-1185">Reference proteome</keyword>
<dbReference type="SUPFAM" id="SSF55166">
    <property type="entry name" value="Hedgehog/DD-peptidase"/>
    <property type="match status" value="1"/>
</dbReference>
<gene>
    <name evidence="3" type="ORF">I6J18_18945</name>
</gene>
<feature type="domain" description="Peptidase M15C" evidence="2">
    <location>
        <begin position="73"/>
        <end position="135"/>
    </location>
</feature>
<dbReference type="CDD" id="cd14845">
    <property type="entry name" value="L-Ala-D-Glu_peptidase_like"/>
    <property type="match status" value="1"/>
</dbReference>
<feature type="domain" description="Peptidoglycan binding-like" evidence="1">
    <location>
        <begin position="185"/>
        <end position="228"/>
    </location>
</feature>
<dbReference type="Pfam" id="PF13539">
    <property type="entry name" value="Peptidase_M15_4"/>
    <property type="match status" value="1"/>
</dbReference>
<dbReference type="InterPro" id="IPR052179">
    <property type="entry name" value="DD-CPase-like"/>
</dbReference>